<feature type="transmembrane region" description="Helical" evidence="6">
    <location>
        <begin position="469"/>
        <end position="492"/>
    </location>
</feature>
<keyword evidence="4 6" id="KW-1133">Transmembrane helix</keyword>
<evidence type="ECO:0000256" key="6">
    <source>
        <dbReference type="SAM" id="Phobius"/>
    </source>
</evidence>
<feature type="transmembrane region" description="Helical" evidence="6">
    <location>
        <begin position="529"/>
        <end position="548"/>
    </location>
</feature>
<dbReference type="GO" id="GO:0016020">
    <property type="term" value="C:membrane"/>
    <property type="evidence" value="ECO:0007669"/>
    <property type="project" value="UniProtKB-SubCell"/>
</dbReference>
<feature type="transmembrane region" description="Helical" evidence="6">
    <location>
        <begin position="504"/>
        <end position="523"/>
    </location>
</feature>
<feature type="transmembrane region" description="Helical" evidence="6">
    <location>
        <begin position="444"/>
        <end position="463"/>
    </location>
</feature>
<sequence>MCSTVKRYFKLLFRKQSFSQLQTLDTNLDRCLSTYQLTFYGISRMIGVGIYILTGIIIKDKVGPGTNLSFLLSGFISIFTGLCYCEFSTLIPKAGSSYTYTYLMMGELPAFIIGWTVLMNYIIALAGVAKGFSAAINSIVNGTIGNWTLKHLPLSKDSTIWDSSIDIVAVLLILLLFSFSLTGISISMNVNCVLAISQILFLTTIIIACFVYGSNQNYLDDGGYLPFGFLSVFKGAGLVIFTYAGFESLANIAEETKDPKKSIPTAMLTSLSLIVILYFLISTGLPYLVPRHQIDASSPFITAFMEKNLVLMKWVTIIGTILAIAATKFTVIYIIPRAIYAMANDGLLFRFLANINKKSKIPISALITGILFSCTLTMFIKIEILADVTTIGIIISFITVGINLLILRYLHETDTEKSLMESNVPMEMRVNSCAFLANQNIFKAVLSCFIISNILFGFSFLYIYPTFQIFGIVVCTFSLMVILLMMIILSLYEPHCFKEGFTTPLMPLAPVITIILNISIIVHFPIGTWIRYLICLSFGLILYIFHGFSNSELAEKVEEIIELIKVEKMSKKE</sequence>
<evidence type="ECO:0000256" key="1">
    <source>
        <dbReference type="ARBA" id="ARBA00004141"/>
    </source>
</evidence>
<dbReference type="PANTHER" id="PTHR43243:SF4">
    <property type="entry name" value="CATIONIC AMINO ACID TRANSPORTER 4"/>
    <property type="match status" value="1"/>
</dbReference>
<name>A0A0H3YJ04_SCHMD</name>
<dbReference type="Gene3D" id="1.20.1740.10">
    <property type="entry name" value="Amino acid/polyamine transporter I"/>
    <property type="match status" value="1"/>
</dbReference>
<feature type="transmembrane region" description="Helical" evidence="6">
    <location>
        <begin position="112"/>
        <end position="140"/>
    </location>
</feature>
<evidence type="ECO:0000256" key="5">
    <source>
        <dbReference type="ARBA" id="ARBA00023136"/>
    </source>
</evidence>
<keyword evidence="2" id="KW-0813">Transport</keyword>
<dbReference type="AlphaFoldDB" id="A0A0H3YJ04"/>
<dbReference type="EMBL" id="KT163499">
    <property type="protein sequence ID" value="AKN21449.1"/>
    <property type="molecule type" value="mRNA"/>
</dbReference>
<feature type="transmembrane region" description="Helical" evidence="6">
    <location>
        <begin position="70"/>
        <end position="91"/>
    </location>
</feature>
<evidence type="ECO:0000256" key="2">
    <source>
        <dbReference type="ARBA" id="ARBA00022448"/>
    </source>
</evidence>
<feature type="transmembrane region" description="Helical" evidence="6">
    <location>
        <begin position="361"/>
        <end position="382"/>
    </location>
</feature>
<keyword evidence="3 6" id="KW-0812">Transmembrane</keyword>
<feature type="transmembrane region" description="Helical" evidence="6">
    <location>
        <begin position="267"/>
        <end position="289"/>
    </location>
</feature>
<evidence type="ECO:0000256" key="3">
    <source>
        <dbReference type="ARBA" id="ARBA00022692"/>
    </source>
</evidence>
<dbReference type="Pfam" id="PF13906">
    <property type="entry name" value="AA_permease_C"/>
    <property type="match status" value="1"/>
</dbReference>
<accession>A0A0H3YJ04</accession>
<dbReference type="GO" id="GO:0015171">
    <property type="term" value="F:amino acid transmembrane transporter activity"/>
    <property type="evidence" value="ECO:0007669"/>
    <property type="project" value="TreeGrafter"/>
</dbReference>
<comment type="subcellular location">
    <subcellularLocation>
        <location evidence="1">Membrane</location>
        <topology evidence="1">Multi-pass membrane protein</topology>
    </subcellularLocation>
</comment>
<protein>
    <submittedName>
        <fullName evidence="8">Slc7a-5</fullName>
    </submittedName>
</protein>
<dbReference type="Pfam" id="PF13520">
    <property type="entry name" value="AA_permease_2"/>
    <property type="match status" value="1"/>
</dbReference>
<reference evidence="8" key="1">
    <citation type="journal article" date="2015" name="Elife">
        <title>Stem cells and fluid flow drive cyst formation in an invertebrate excretory organ.</title>
        <authorList>
            <person name="Thi-Kim Vu H."/>
            <person name="Rink J.C."/>
            <person name="McKinney S.A."/>
            <person name="McClain M."/>
            <person name="Lakshmanaperumal N."/>
            <person name="Alexander R."/>
            <person name="Sanchez Alvarado A."/>
        </authorList>
    </citation>
    <scope>NUCLEOTIDE SEQUENCE</scope>
</reference>
<dbReference type="InterPro" id="IPR002293">
    <property type="entry name" value="AA/rel_permease1"/>
</dbReference>
<feature type="transmembrane region" description="Helical" evidence="6">
    <location>
        <begin position="37"/>
        <end position="58"/>
    </location>
</feature>
<proteinExistence type="evidence at transcript level"/>
<feature type="domain" description="Cationic amino acid transporter C-terminal" evidence="7">
    <location>
        <begin position="501"/>
        <end position="550"/>
    </location>
</feature>
<evidence type="ECO:0000313" key="8">
    <source>
        <dbReference type="EMBL" id="AKN21449.1"/>
    </source>
</evidence>
<gene>
    <name evidence="8" type="primary">slc7a-5</name>
</gene>
<keyword evidence="5 6" id="KW-0472">Membrane</keyword>
<feature type="transmembrane region" description="Helical" evidence="6">
    <location>
        <begin position="193"/>
        <end position="213"/>
    </location>
</feature>
<feature type="transmembrane region" description="Helical" evidence="6">
    <location>
        <begin position="160"/>
        <end position="181"/>
    </location>
</feature>
<organism evidence="8">
    <name type="scientific">Schmidtea mediterranea</name>
    <name type="common">Freshwater planarian flatworm</name>
    <dbReference type="NCBI Taxonomy" id="79327"/>
    <lineage>
        <taxon>Eukaryota</taxon>
        <taxon>Metazoa</taxon>
        <taxon>Spiralia</taxon>
        <taxon>Lophotrochozoa</taxon>
        <taxon>Platyhelminthes</taxon>
        <taxon>Rhabditophora</taxon>
        <taxon>Seriata</taxon>
        <taxon>Tricladida</taxon>
        <taxon>Continenticola</taxon>
        <taxon>Geoplanoidea</taxon>
        <taxon>Dugesiidae</taxon>
        <taxon>Schmidtea</taxon>
    </lineage>
</organism>
<feature type="transmembrane region" description="Helical" evidence="6">
    <location>
        <begin position="225"/>
        <end position="246"/>
    </location>
</feature>
<dbReference type="PANTHER" id="PTHR43243">
    <property type="entry name" value="INNER MEMBRANE TRANSPORTER YGJI-RELATED"/>
    <property type="match status" value="1"/>
</dbReference>
<feature type="transmembrane region" description="Helical" evidence="6">
    <location>
        <begin position="314"/>
        <end position="340"/>
    </location>
</feature>
<evidence type="ECO:0000259" key="7">
    <source>
        <dbReference type="Pfam" id="PF13906"/>
    </source>
</evidence>
<evidence type="ECO:0000256" key="4">
    <source>
        <dbReference type="ARBA" id="ARBA00022989"/>
    </source>
</evidence>
<feature type="transmembrane region" description="Helical" evidence="6">
    <location>
        <begin position="388"/>
        <end position="410"/>
    </location>
</feature>
<dbReference type="InterPro" id="IPR029485">
    <property type="entry name" value="CAT_C"/>
</dbReference>
<dbReference type="OrthoDB" id="310030at2759"/>